<dbReference type="SUPFAM" id="SSF54211">
    <property type="entry name" value="Ribosomal protein S5 domain 2-like"/>
    <property type="match status" value="1"/>
</dbReference>
<dbReference type="InterPro" id="IPR020568">
    <property type="entry name" value="Ribosomal_Su5_D2-typ_SF"/>
</dbReference>
<dbReference type="AlphaFoldDB" id="A0A816IL42"/>
<dbReference type="GO" id="GO:0004654">
    <property type="term" value="F:polyribonucleotide nucleotidyltransferase activity"/>
    <property type="evidence" value="ECO:0007669"/>
    <property type="project" value="InterPro"/>
</dbReference>
<dbReference type="EMBL" id="HG994367">
    <property type="protein sequence ID" value="CAF1711912.1"/>
    <property type="molecule type" value="Genomic_DNA"/>
</dbReference>
<dbReference type="PANTHER" id="PTHR11252:SF0">
    <property type="entry name" value="POLYRIBONUCLEOTIDE NUCLEOTIDYLTRANSFERASE 1, MITOCHONDRIAL"/>
    <property type="match status" value="1"/>
</dbReference>
<dbReference type="GO" id="GO:0003723">
    <property type="term" value="F:RNA binding"/>
    <property type="evidence" value="ECO:0007669"/>
    <property type="project" value="InterPro"/>
</dbReference>
<dbReference type="PANTHER" id="PTHR11252">
    <property type="entry name" value="POLYRIBONUCLEOTIDE NUCLEOTIDYLTRANSFERASE"/>
    <property type="match status" value="1"/>
</dbReference>
<dbReference type="Proteomes" id="UP001295469">
    <property type="component" value="Chromosome C03"/>
</dbReference>
<dbReference type="InterPro" id="IPR012162">
    <property type="entry name" value="PNPase"/>
</dbReference>
<dbReference type="InterPro" id="IPR027408">
    <property type="entry name" value="PNPase/RNase_PH_dom_sf"/>
</dbReference>
<accession>A0A816IL42</accession>
<dbReference type="Gene3D" id="3.30.230.70">
    <property type="entry name" value="GHMP Kinase, N-terminal domain"/>
    <property type="match status" value="1"/>
</dbReference>
<dbReference type="InterPro" id="IPR036345">
    <property type="entry name" value="ExoRNase_PH_dom2_sf"/>
</dbReference>
<dbReference type="SMR" id="A0A816IL42"/>
<reference evidence="1" key="1">
    <citation type="submission" date="2021-01" db="EMBL/GenBank/DDBJ databases">
        <authorList>
            <consortium name="Genoscope - CEA"/>
            <person name="William W."/>
        </authorList>
    </citation>
    <scope>NUCLEOTIDE SEQUENCE</scope>
</reference>
<dbReference type="SUPFAM" id="SSF55666">
    <property type="entry name" value="Ribonuclease PH domain 2-like"/>
    <property type="match status" value="1"/>
</dbReference>
<sequence length="185" mass="20874">MPWERLCGSLIYRALTPLIRPHMGMTVQVCSTALSVMGNRHSDIAALNAASAAVAVSSIAWRGPFGAVRVGMSLGRRLIVDPSPFELCHYFLTYVATRKEELIVEFQSNHELTLDEKMGCITLAKSQVFNLLEAQDRLRYKKNLEQRCPSSYKQNSTKKQKDCVKHATTQSETLVGHSWKHKEHE</sequence>
<gene>
    <name evidence="1" type="ORF">DARMORV10_C03P88070.1</name>
</gene>
<organism evidence="1">
    <name type="scientific">Brassica napus</name>
    <name type="common">Rape</name>
    <dbReference type="NCBI Taxonomy" id="3708"/>
    <lineage>
        <taxon>Eukaryota</taxon>
        <taxon>Viridiplantae</taxon>
        <taxon>Streptophyta</taxon>
        <taxon>Embryophyta</taxon>
        <taxon>Tracheophyta</taxon>
        <taxon>Spermatophyta</taxon>
        <taxon>Magnoliopsida</taxon>
        <taxon>eudicotyledons</taxon>
        <taxon>Gunneridae</taxon>
        <taxon>Pentapetalae</taxon>
        <taxon>rosids</taxon>
        <taxon>malvids</taxon>
        <taxon>Brassicales</taxon>
        <taxon>Brassicaceae</taxon>
        <taxon>Brassiceae</taxon>
        <taxon>Brassica</taxon>
    </lineage>
</organism>
<dbReference type="GO" id="GO:0006402">
    <property type="term" value="P:mRNA catabolic process"/>
    <property type="evidence" value="ECO:0007669"/>
    <property type="project" value="InterPro"/>
</dbReference>
<proteinExistence type="predicted"/>
<name>A0A816IL42_BRANA</name>
<protein>
    <submittedName>
        <fullName evidence="1">(rape) hypothetical protein</fullName>
    </submittedName>
</protein>
<evidence type="ECO:0000313" key="1">
    <source>
        <dbReference type="EMBL" id="CAF1711912.1"/>
    </source>
</evidence>